<evidence type="ECO:0000313" key="2">
    <source>
        <dbReference type="Proteomes" id="UP000006892"/>
    </source>
</evidence>
<reference evidence="1" key="1">
    <citation type="journal article" date="2010" name="PLoS Genet.">
        <title>The genome of a pathogenic rhodococcus: cooptive virulence underpinned by key gene acquisitions.</title>
        <authorList>
            <person name="Letek M."/>
            <person name="Gonzalez P."/>
            <person name="Macarthur I."/>
            <person name="Rodriguez H."/>
            <person name="Freeman T.C."/>
            <person name="Valero-Rello A."/>
            <person name="Blanco M."/>
            <person name="Buckley T."/>
            <person name="Cherevach I."/>
            <person name="Fahey R."/>
            <person name="Hapeshi A."/>
            <person name="Holdstock J."/>
            <person name="Leadon D."/>
            <person name="Navas J."/>
            <person name="Ocampo A."/>
            <person name="Quail M.A."/>
            <person name="Sanders M."/>
            <person name="Scortti M.M."/>
            <person name="Prescott J.F."/>
            <person name="Fogarty U."/>
            <person name="Meijer W.G."/>
            <person name="Parkhill J."/>
            <person name="Bentley S.D."/>
            <person name="Vazquez-Boland J.A."/>
        </authorList>
    </citation>
    <scope>NUCLEOTIDE SEQUENCE [LARGE SCALE GENOMIC DNA]</scope>
    <source>
        <strain evidence="1 2">103S</strain>
    </source>
</reference>
<evidence type="ECO:0000313" key="1">
    <source>
        <dbReference type="EMBL" id="CBH47925.1"/>
    </source>
</evidence>
<name>A0A3S5Y5W2_RHOH1</name>
<dbReference type="AlphaFoldDB" id="A0A3S5Y5W2"/>
<dbReference type="EMBL" id="FN563149">
    <property type="protein sequence ID" value="CBH47925.1"/>
    <property type="molecule type" value="Genomic_DNA"/>
</dbReference>
<organism evidence="1">
    <name type="scientific">Rhodococcus hoagii (strain 103S)</name>
    <name type="common">Rhodococcus equi</name>
    <dbReference type="NCBI Taxonomy" id="685727"/>
    <lineage>
        <taxon>Bacteria</taxon>
        <taxon>Bacillati</taxon>
        <taxon>Actinomycetota</taxon>
        <taxon>Actinomycetes</taxon>
        <taxon>Mycobacteriales</taxon>
        <taxon>Nocardiaceae</taxon>
        <taxon>Prescottella</taxon>
    </lineage>
</organism>
<gene>
    <name evidence="1" type="ordered locus">REQ_18590</name>
</gene>
<protein>
    <submittedName>
        <fullName evidence="1">Uncharacterized protein</fullName>
    </submittedName>
</protein>
<dbReference type="Proteomes" id="UP001154400">
    <property type="component" value="Chromosome"/>
</dbReference>
<accession>A0A3S5Y5W2</accession>
<sequence>MGQQSQAAEHRWAPVKVSNVVSTVSDGFVHLEVELDGDIHPEWARTFARMSGARNAELTLHAAAEPPRITLTTRSDHRETAELSVVYLVEEVNLYIRLAIEMVGR</sequence>
<proteinExistence type="predicted"/>
<dbReference type="KEGG" id="req:REQ_18590"/>